<evidence type="ECO:0000256" key="1">
    <source>
        <dbReference type="PROSITE-ProRule" id="PRU00708"/>
    </source>
</evidence>
<organism evidence="3 4">
    <name type="scientific">Drosophila busckii</name>
    <name type="common">Fruit fly</name>
    <dbReference type="NCBI Taxonomy" id="30019"/>
    <lineage>
        <taxon>Eukaryota</taxon>
        <taxon>Metazoa</taxon>
        <taxon>Ecdysozoa</taxon>
        <taxon>Arthropoda</taxon>
        <taxon>Hexapoda</taxon>
        <taxon>Insecta</taxon>
        <taxon>Pterygota</taxon>
        <taxon>Neoptera</taxon>
        <taxon>Endopterygota</taxon>
        <taxon>Diptera</taxon>
        <taxon>Brachycera</taxon>
        <taxon>Muscomorpha</taxon>
        <taxon>Ephydroidea</taxon>
        <taxon>Drosophilidae</taxon>
        <taxon>Drosophila</taxon>
    </lineage>
</organism>
<dbReference type="OMA" id="HIDRNKI"/>
<keyword evidence="4" id="KW-1185">Reference proteome</keyword>
<feature type="region of interest" description="Disordered" evidence="2">
    <location>
        <begin position="1360"/>
        <end position="1404"/>
    </location>
</feature>
<dbReference type="Proteomes" id="UP000494163">
    <property type="component" value="Chromosome 2L"/>
</dbReference>
<evidence type="ECO:0000313" key="3">
    <source>
        <dbReference type="EMBL" id="ALC40190.1"/>
    </source>
</evidence>
<dbReference type="NCBIfam" id="TIGR00756">
    <property type="entry name" value="PPR"/>
    <property type="match status" value="1"/>
</dbReference>
<dbReference type="GO" id="GO:0003730">
    <property type="term" value="F:mRNA 3'-UTR binding"/>
    <property type="evidence" value="ECO:0007669"/>
    <property type="project" value="TreeGrafter"/>
</dbReference>
<dbReference type="PANTHER" id="PTHR46669:SF1">
    <property type="entry name" value="LEUCINE-RICH PPR MOTIF-CONTAINING PROTEIN, MITOCHONDRIAL"/>
    <property type="match status" value="1"/>
</dbReference>
<dbReference type="InterPro" id="IPR011990">
    <property type="entry name" value="TPR-like_helical_dom_sf"/>
</dbReference>
<dbReference type="GO" id="GO:0005739">
    <property type="term" value="C:mitochondrion"/>
    <property type="evidence" value="ECO:0007669"/>
    <property type="project" value="TreeGrafter"/>
</dbReference>
<dbReference type="InterPro" id="IPR002885">
    <property type="entry name" value="PPR_rpt"/>
</dbReference>
<dbReference type="OrthoDB" id="185373at2759"/>
<gene>
    <name evidence="3" type="ORF">Dbus_chr2Lg2275</name>
</gene>
<feature type="repeat" description="PPR" evidence="1">
    <location>
        <begin position="175"/>
        <end position="209"/>
    </location>
</feature>
<dbReference type="EMBL" id="CP012523">
    <property type="protein sequence ID" value="ALC40190.1"/>
    <property type="molecule type" value="Genomic_DNA"/>
</dbReference>
<evidence type="ECO:0000256" key="2">
    <source>
        <dbReference type="SAM" id="MobiDB-lite"/>
    </source>
</evidence>
<dbReference type="InterPro" id="IPR033490">
    <property type="entry name" value="LRP130"/>
</dbReference>
<dbReference type="GO" id="GO:0005634">
    <property type="term" value="C:nucleus"/>
    <property type="evidence" value="ECO:0007669"/>
    <property type="project" value="TreeGrafter"/>
</dbReference>
<accession>A0A0M4EA80</accession>
<name>A0A0M4EA80_DROBS</name>
<sequence>MASILRTGKLLRYFAGFTRNVVVNSVRDCESSSLLQSAPCMCGQFQNGFASNAAANKAELTLDRQIRRLDQDARRIGRISRRDLEEVLDEIRTHRTATSSQSLLVIRCCGNLVPEELPEVRTALVQEIWKTLNALNVPMDISHYNALLRVYLENEHQFAPTDFLAEIEAKGIEPNRVTYQRLIARYCQQGDIEGATRILEFMRAKNLPVNENVFNSLILGHSQANDLESAKGILTVMKQAGLEPSADTYTTLLCAFARHGDLDSMHATLAECEPKEIILLDKDLLDIVYTLTVNGHGEQVDTVLSKMRISPGFNQDAVNIILRLVNKGHEDVALKLLRLMPRSTRVNGEPVDVGAFFIRQLVKANRPVEKILSICRTLQAEGLNPKALTIATEAGLMQGVAHNAMPLLQEMRSMGLPIRQHYFWPLFCAVDSNQVLEIVRRMQQEFEVNPNSETIRDYVIPNLKEKNWERIVTVLRDAGVPNSTAVTSAVYAALTSHQISEAAKIMEQHRAYYVPILFRQPLILALSHTNDYAAFIRCVRQLHEGVQLQAGREANEESAEPAASTSDVEASASAERSTPDIVGGIVHEAAIYFRRERVAMLEKVLQGLVKQGLSISSGKATSLSELLGSEMTPKIADLLGKLTSGELEPVPLPNSGKRGLDTLTIDELERFIKNVEAKGENGNNIKRQLLNACFRSQNLERTLQVIERLEQEKFQIPIGIYAQLTDLYTHHKRSSDALAQYKKLREADANFKLDNFKAVRLADLLLQEEREKEAMQLLQENQKENVTAEGEGSFNYVSTIWRLLNSMAESGNAEQLQRVFDVLIAGNYMQPTNVLLGPLIKVHLSRDDIPKAMDAFERICQQHKATPWKNELACRLIQKEDAANLQRLTDLSTGIHGEVNSLYDLVFSFVECGRVRQARKILETPGLRTRPQRISNACDRYKNEGMLQPLEGLIEATKDLGHIDRNKIYYTLLLSYDKADEAEKALGLWTKMQEEAVAPTDAFLIKLAELLTRKNMQVPFVVPETAAPSRKTKRAKAEKPEAETKVQTPAAAAAPAPVKLTPSHAAVFRRALQTNDVDAAVAAKQQLASSDKISIMDTSRLIELLVRADRLGEATKYVDEMLAAKLHPQPKIFKYYLNKIAAGGDLAAMERINEQLSDEQKRLASFDNRYCHAYIVAGKAQQYLQQLSDKVEAAKSADEVAKLAEKFPRGGAVGILDKHPELTKQFESLAEKYAAHNQLGPMNVLWMHLISSGQEVASKQIWDKHLSSAPRLMFQRVLQTAREQQDEKLASTVIAQLRDSKISEGAIGNAYSCLLDIQTSKGNTDKAMDVLANAIKDVSLENINRTALLRLKQAVEAKSQKFPYTVPEKRTKADESSSSSSSSSSDDDVAPKIPETVPQKPENA</sequence>
<protein>
    <submittedName>
        <fullName evidence="3">Bsf</fullName>
    </submittedName>
</protein>
<dbReference type="Pfam" id="PF12854">
    <property type="entry name" value="PPR_1"/>
    <property type="match status" value="1"/>
</dbReference>
<feature type="region of interest" description="Disordered" evidence="2">
    <location>
        <begin position="550"/>
        <end position="575"/>
    </location>
</feature>
<dbReference type="PROSITE" id="PS51375">
    <property type="entry name" value="PPR"/>
    <property type="match status" value="2"/>
</dbReference>
<dbReference type="PANTHER" id="PTHR46669">
    <property type="entry name" value="LEUCINE-RICH PPR MOTIF-CONTAINING PROTEIN, MITOCHONDRIAL"/>
    <property type="match status" value="1"/>
</dbReference>
<proteinExistence type="predicted"/>
<feature type="repeat" description="PPR" evidence="1">
    <location>
        <begin position="210"/>
        <end position="244"/>
    </location>
</feature>
<feature type="compositionally biased region" description="Basic and acidic residues" evidence="2">
    <location>
        <begin position="1035"/>
        <end position="1044"/>
    </location>
</feature>
<feature type="region of interest" description="Disordered" evidence="2">
    <location>
        <begin position="1027"/>
        <end position="1055"/>
    </location>
</feature>
<dbReference type="Gene3D" id="1.25.40.10">
    <property type="entry name" value="Tetratricopeptide repeat domain"/>
    <property type="match status" value="2"/>
</dbReference>
<dbReference type="GO" id="GO:0070129">
    <property type="term" value="P:regulation of mitochondrial translation"/>
    <property type="evidence" value="ECO:0007669"/>
    <property type="project" value="TreeGrafter"/>
</dbReference>
<dbReference type="Pfam" id="PF13041">
    <property type="entry name" value="PPR_2"/>
    <property type="match status" value="1"/>
</dbReference>
<dbReference type="STRING" id="30019.A0A0M4EA80"/>
<evidence type="ECO:0000313" key="4">
    <source>
        <dbReference type="Proteomes" id="UP000494163"/>
    </source>
</evidence>
<reference evidence="3 4" key="1">
    <citation type="submission" date="2015-08" db="EMBL/GenBank/DDBJ databases">
        <title>Ancestral chromatin configuration constrains chromatin evolution on differentiating sex chromosomes in Drosophila.</title>
        <authorList>
            <person name="Zhou Q."/>
            <person name="Bachtrog D."/>
        </authorList>
    </citation>
    <scope>NUCLEOTIDE SEQUENCE [LARGE SCALE GENOMIC DNA]</scope>
    <source>
        <tissue evidence="3">Whole larvae</tissue>
    </source>
</reference>